<protein>
    <submittedName>
        <fullName evidence="1">Uncharacterized protein</fullName>
    </submittedName>
</protein>
<accession>A0AAD9K2Q8</accession>
<reference evidence="1" key="1">
    <citation type="journal article" date="2023" name="Mol. Biol. Evol.">
        <title>Third-Generation Sequencing Reveals the Adaptive Role of the Epigenome in Three Deep-Sea Polychaetes.</title>
        <authorList>
            <person name="Perez M."/>
            <person name="Aroh O."/>
            <person name="Sun Y."/>
            <person name="Lan Y."/>
            <person name="Juniper S.K."/>
            <person name="Young C.R."/>
            <person name="Angers B."/>
            <person name="Qian P.Y."/>
        </authorList>
    </citation>
    <scope>NUCLEOTIDE SEQUENCE</scope>
    <source>
        <strain evidence="1">R07B-5</strain>
    </source>
</reference>
<comment type="caution">
    <text evidence="1">The sequence shown here is derived from an EMBL/GenBank/DDBJ whole genome shotgun (WGS) entry which is preliminary data.</text>
</comment>
<dbReference type="EMBL" id="JAODUO010001444">
    <property type="protein sequence ID" value="KAK2163831.1"/>
    <property type="molecule type" value="Genomic_DNA"/>
</dbReference>
<gene>
    <name evidence="1" type="ORF">NP493_1444g00002</name>
</gene>
<name>A0AAD9K2Q8_RIDPI</name>
<sequence>MHSYTYVYIHRPTHVDT</sequence>
<dbReference type="Proteomes" id="UP001209878">
    <property type="component" value="Unassembled WGS sequence"/>
</dbReference>
<organism evidence="1 2">
    <name type="scientific">Ridgeia piscesae</name>
    <name type="common">Tubeworm</name>
    <dbReference type="NCBI Taxonomy" id="27915"/>
    <lineage>
        <taxon>Eukaryota</taxon>
        <taxon>Metazoa</taxon>
        <taxon>Spiralia</taxon>
        <taxon>Lophotrochozoa</taxon>
        <taxon>Annelida</taxon>
        <taxon>Polychaeta</taxon>
        <taxon>Sedentaria</taxon>
        <taxon>Canalipalpata</taxon>
        <taxon>Sabellida</taxon>
        <taxon>Siboglinidae</taxon>
        <taxon>Ridgeia</taxon>
    </lineage>
</organism>
<proteinExistence type="predicted"/>
<evidence type="ECO:0000313" key="1">
    <source>
        <dbReference type="EMBL" id="KAK2163831.1"/>
    </source>
</evidence>
<evidence type="ECO:0000313" key="2">
    <source>
        <dbReference type="Proteomes" id="UP001209878"/>
    </source>
</evidence>
<keyword evidence="2" id="KW-1185">Reference proteome</keyword>
<dbReference type="AlphaFoldDB" id="A0AAD9K2Q8"/>